<comment type="caution">
    <text evidence="4">The sequence shown here is derived from an EMBL/GenBank/DDBJ whole genome shotgun (WGS) entry which is preliminary data.</text>
</comment>
<reference evidence="4 5" key="1">
    <citation type="journal article" date="2019" name="mSystems">
        <title>Life at home and on the roam: Genomic adaptions reflect the dual lifestyle of an intracellular, facultative symbiont.</title>
        <authorList>
            <person name="Burgsdorf I."/>
        </authorList>
    </citation>
    <scope>NUCLEOTIDE SEQUENCE [LARGE SCALE GENOMIC DNA]</scope>
    <source>
        <strain evidence="4">277cV</strain>
    </source>
</reference>
<dbReference type="GO" id="GO:0051479">
    <property type="term" value="P:mannosylglycerate biosynthetic process"/>
    <property type="evidence" value="ECO:0007669"/>
    <property type="project" value="InterPro"/>
</dbReference>
<dbReference type="SFLD" id="SFLDS00003">
    <property type="entry name" value="Haloacid_Dehalogenase"/>
    <property type="match status" value="1"/>
</dbReference>
<dbReference type="GO" id="GO:0005829">
    <property type="term" value="C:cytosol"/>
    <property type="evidence" value="ECO:0007669"/>
    <property type="project" value="TreeGrafter"/>
</dbReference>
<evidence type="ECO:0000256" key="1">
    <source>
        <dbReference type="ARBA" id="ARBA00022723"/>
    </source>
</evidence>
<sequence length="270" mass="28646">MAHWIVVTDLDGTLLDHRYRFAAAEALIGRLEAAGIPVVPCSSKTAPEMRRFRRIAGLRSPFIVENGGAIHCQRTDLRWSPAGDHGCCDGELVDCLGLPTQSLLPSLAALSQDLALALEPLVEMSLDRVVALTGLAPQAASLALNRQWSVPFLPPANADVMALEQAAARRGLKVLQGNRFCHLIGSGCDKGLAVQRLRQRWLGGESRVLALGDSPNDSAMLDSADLAVVVPGADGPHPRLLPAIRAGRYRLAAAPHAEGWAAAVAEAIDS</sequence>
<evidence type="ECO:0000313" key="5">
    <source>
        <dbReference type="Proteomes" id="UP000317990"/>
    </source>
</evidence>
<evidence type="ECO:0000256" key="3">
    <source>
        <dbReference type="ARBA" id="ARBA00022842"/>
    </source>
</evidence>
<keyword evidence="3" id="KW-0460">Magnesium</keyword>
<evidence type="ECO:0000256" key="2">
    <source>
        <dbReference type="ARBA" id="ARBA00022801"/>
    </source>
</evidence>
<dbReference type="Pfam" id="PF08282">
    <property type="entry name" value="Hydrolase_3"/>
    <property type="match status" value="2"/>
</dbReference>
<dbReference type="Gene3D" id="3.40.50.1000">
    <property type="entry name" value="HAD superfamily/HAD-like"/>
    <property type="match status" value="1"/>
</dbReference>
<dbReference type="PANTHER" id="PTHR10000">
    <property type="entry name" value="PHOSPHOSERINE PHOSPHATASE"/>
    <property type="match status" value="1"/>
</dbReference>
<dbReference type="GO" id="GO:0000287">
    <property type="term" value="F:magnesium ion binding"/>
    <property type="evidence" value="ECO:0007669"/>
    <property type="project" value="TreeGrafter"/>
</dbReference>
<dbReference type="InterPro" id="IPR023214">
    <property type="entry name" value="HAD_sf"/>
</dbReference>
<dbReference type="GO" id="GO:0050531">
    <property type="term" value="F:mannosyl-3-phosphoglycerate phosphatase activity"/>
    <property type="evidence" value="ECO:0007669"/>
    <property type="project" value="InterPro"/>
</dbReference>
<keyword evidence="1" id="KW-0479">Metal-binding</keyword>
<gene>
    <name evidence="4" type="ORF">ERJ67_08350</name>
</gene>
<dbReference type="PANTHER" id="PTHR10000:SF8">
    <property type="entry name" value="HAD SUPERFAMILY HYDROLASE-LIKE, TYPE 3"/>
    <property type="match status" value="1"/>
</dbReference>
<dbReference type="InterPro" id="IPR006381">
    <property type="entry name" value="HAD-SF-IIB-MPGP"/>
</dbReference>
<dbReference type="NCBIfam" id="TIGR01486">
    <property type="entry name" value="HAD-SF-IIB-MPGP"/>
    <property type="match status" value="1"/>
</dbReference>
<dbReference type="Gene3D" id="3.30.980.20">
    <property type="entry name" value="Putative mannosyl-3-phosphoglycerate phosphatase, domain 2"/>
    <property type="match status" value="1"/>
</dbReference>
<dbReference type="Proteomes" id="UP000317990">
    <property type="component" value="Unassembled WGS sequence"/>
</dbReference>
<keyword evidence="2 4" id="KW-0378">Hydrolase</keyword>
<accession>A0A524RM42</accession>
<dbReference type="InterPro" id="IPR036412">
    <property type="entry name" value="HAD-like_sf"/>
</dbReference>
<dbReference type="SFLD" id="SFLDG01142">
    <property type="entry name" value="C2.B.2:_Mannosyl-3-phosphoglyc"/>
    <property type="match status" value="1"/>
</dbReference>
<protein>
    <submittedName>
        <fullName evidence="4">HAD-IIB family hydrolase</fullName>
    </submittedName>
</protein>
<organism evidence="4 5">
    <name type="scientific">Aphanocapsa feldmannii 277cV</name>
    <dbReference type="NCBI Taxonomy" id="2507553"/>
    <lineage>
        <taxon>Bacteria</taxon>
        <taxon>Bacillati</taxon>
        <taxon>Cyanobacteriota</taxon>
        <taxon>Cyanophyceae</taxon>
        <taxon>Oscillatoriophycideae</taxon>
        <taxon>Chroococcales</taxon>
        <taxon>Microcystaceae</taxon>
        <taxon>Aphanocapsa</taxon>
    </lineage>
</organism>
<dbReference type="EMBL" id="SRMO01000080">
    <property type="protein sequence ID" value="TGG91247.1"/>
    <property type="molecule type" value="Genomic_DNA"/>
</dbReference>
<evidence type="ECO:0000313" key="4">
    <source>
        <dbReference type="EMBL" id="TGG91247.1"/>
    </source>
</evidence>
<dbReference type="SUPFAM" id="SSF56784">
    <property type="entry name" value="HAD-like"/>
    <property type="match status" value="1"/>
</dbReference>
<dbReference type="SFLD" id="SFLDG01140">
    <property type="entry name" value="C2.B:_Phosphomannomutase_and_P"/>
    <property type="match status" value="1"/>
</dbReference>
<name>A0A524RM42_9CHRO</name>
<dbReference type="AlphaFoldDB" id="A0A524RM42"/>
<proteinExistence type="predicted"/>